<reference evidence="1 2" key="1">
    <citation type="submission" date="2020-08" db="EMBL/GenBank/DDBJ databases">
        <title>Genome Sequencing of Nocardia wallacei strain FMUON74 and assembly.</title>
        <authorList>
            <person name="Toyokawa M."/>
            <person name="Uesaka K."/>
        </authorList>
    </citation>
    <scope>NUCLEOTIDE SEQUENCE [LARGE SCALE GENOMIC DNA]</scope>
    <source>
        <strain evidence="1 2">FMUON74</strain>
    </source>
</reference>
<dbReference type="RefSeq" id="WP_187683141.1">
    <property type="nucleotide sequence ID" value="NZ_AP023396.1"/>
</dbReference>
<dbReference type="Proteomes" id="UP000516173">
    <property type="component" value="Chromosome"/>
</dbReference>
<protein>
    <recommendedName>
        <fullName evidence="3">Nucleotide exchange factor GrpE</fullName>
    </recommendedName>
</protein>
<dbReference type="EMBL" id="AP023396">
    <property type="protein sequence ID" value="BCK55980.1"/>
    <property type="molecule type" value="Genomic_DNA"/>
</dbReference>
<dbReference type="GeneID" id="80348268"/>
<sequence length="174" mass="19520">MSRIGRELRQRRYHRAFRIAPPDWDERGRRQLQQLLSEFPCADDNSDSPPPLDEHALAEAATSLWRAERKLRSDSGDPAARARQARRYLDRTRQALTGAGLVVHDHDGDAFHPGRSLDVLAFQDDPALTAETVIQTVRPTVYFRDRRIQTGQVIVGCPAEDGSGAAEHDGGNRE</sequence>
<evidence type="ECO:0000313" key="1">
    <source>
        <dbReference type="EMBL" id="BCK55980.1"/>
    </source>
</evidence>
<evidence type="ECO:0008006" key="3">
    <source>
        <dbReference type="Google" id="ProtNLM"/>
    </source>
</evidence>
<name>A0A7G1KLP9_9NOCA</name>
<dbReference type="AlphaFoldDB" id="A0A7G1KLP9"/>
<accession>A0A7G1KLP9</accession>
<keyword evidence="2" id="KW-1185">Reference proteome</keyword>
<gene>
    <name evidence="1" type="ORF">NWFMUON74_37520</name>
</gene>
<proteinExistence type="predicted"/>
<organism evidence="1 2">
    <name type="scientific">Nocardia wallacei</name>
    <dbReference type="NCBI Taxonomy" id="480035"/>
    <lineage>
        <taxon>Bacteria</taxon>
        <taxon>Bacillati</taxon>
        <taxon>Actinomycetota</taxon>
        <taxon>Actinomycetes</taxon>
        <taxon>Mycobacteriales</taxon>
        <taxon>Nocardiaceae</taxon>
        <taxon>Nocardia</taxon>
    </lineage>
</organism>
<dbReference type="KEGG" id="nwl:NWFMUON74_37520"/>
<evidence type="ECO:0000313" key="2">
    <source>
        <dbReference type="Proteomes" id="UP000516173"/>
    </source>
</evidence>